<protein>
    <submittedName>
        <fullName evidence="1">Uncharacterized protein</fullName>
    </submittedName>
</protein>
<gene>
    <name evidence="1" type="ORF">TRITD_5Av1G044870</name>
</gene>
<evidence type="ECO:0000313" key="1">
    <source>
        <dbReference type="EMBL" id="VAI14011.1"/>
    </source>
</evidence>
<dbReference type="Gramene" id="TRITD5Av1G044870.1">
    <property type="protein sequence ID" value="TRITD5Av1G044870.1"/>
    <property type="gene ID" value="TRITD5Av1G044870"/>
</dbReference>
<dbReference type="Proteomes" id="UP000324705">
    <property type="component" value="Chromosome 5A"/>
</dbReference>
<dbReference type="AlphaFoldDB" id="A0A9R0WJH5"/>
<reference evidence="1 2" key="1">
    <citation type="submission" date="2017-09" db="EMBL/GenBank/DDBJ databases">
        <authorList>
            <consortium name="International Durum Wheat Genome Sequencing Consortium (IDWGSC)"/>
            <person name="Milanesi L."/>
        </authorList>
    </citation>
    <scope>NUCLEOTIDE SEQUENCE [LARGE SCALE GENOMIC DNA]</scope>
    <source>
        <strain evidence="2">cv. Svevo</strain>
    </source>
</reference>
<sequence length="237" mass="26270">MADIMAASRAQGLRVRLSTVGPLFRVTATRVGGDGDVELGRAEGAVRPWPGGSVLHLDSMRMSRATLEVPDRPLFGLGIFLGAVTVRHGFDAGCVRADLLAINDTPLYHNKLVKFYTRMGFKAVHEVDGSSMMDLAHMLVWGVTSAISMHNWFANKFTTFHLQHFHQQETNGQTDCIFIFRRRPNVRGQENGTQLNLQGLHFLRDSQALSTVGQVKQEISMIRHSLRQGILASTQSS</sequence>
<dbReference type="OMA" id="SAISMHN"/>
<keyword evidence="2" id="KW-1185">Reference proteome</keyword>
<accession>A0A9R0WJH5</accession>
<evidence type="ECO:0000313" key="2">
    <source>
        <dbReference type="Proteomes" id="UP000324705"/>
    </source>
</evidence>
<name>A0A9R0WJH5_TRITD</name>
<dbReference type="PANTHER" id="PTHR36897">
    <property type="entry name" value="OS10G0351100-LIKE PROTEIN"/>
    <property type="match status" value="1"/>
</dbReference>
<proteinExistence type="predicted"/>
<dbReference type="EMBL" id="LT934119">
    <property type="protein sequence ID" value="VAI14011.1"/>
    <property type="molecule type" value="Genomic_DNA"/>
</dbReference>
<organism evidence="1 2">
    <name type="scientific">Triticum turgidum subsp. durum</name>
    <name type="common">Durum wheat</name>
    <name type="synonym">Triticum durum</name>
    <dbReference type="NCBI Taxonomy" id="4567"/>
    <lineage>
        <taxon>Eukaryota</taxon>
        <taxon>Viridiplantae</taxon>
        <taxon>Streptophyta</taxon>
        <taxon>Embryophyta</taxon>
        <taxon>Tracheophyta</taxon>
        <taxon>Spermatophyta</taxon>
        <taxon>Magnoliopsida</taxon>
        <taxon>Liliopsida</taxon>
        <taxon>Poales</taxon>
        <taxon>Poaceae</taxon>
        <taxon>BOP clade</taxon>
        <taxon>Pooideae</taxon>
        <taxon>Triticodae</taxon>
        <taxon>Triticeae</taxon>
        <taxon>Triticinae</taxon>
        <taxon>Triticum</taxon>
    </lineage>
</organism>
<dbReference type="PANTHER" id="PTHR36897:SF2">
    <property type="entry name" value="OS10G0350800 PROTEIN"/>
    <property type="match status" value="1"/>
</dbReference>